<dbReference type="Proteomes" id="UP000587880">
    <property type="component" value="Unassembled WGS sequence"/>
</dbReference>
<dbReference type="GeneID" id="66347932"/>
<gene>
    <name evidence="1" type="ORF">HF849_17610</name>
</gene>
<dbReference type="RefSeq" id="WP_077869609.1">
    <property type="nucleotide sequence ID" value="NZ_BKAK01000119.1"/>
</dbReference>
<evidence type="ECO:0000313" key="2">
    <source>
        <dbReference type="Proteomes" id="UP000587880"/>
    </source>
</evidence>
<comment type="caution">
    <text evidence="1">The sequence shown here is derived from an EMBL/GenBank/DDBJ whole genome shotgun (WGS) entry which is preliminary data.</text>
</comment>
<reference evidence="1 2" key="1">
    <citation type="submission" date="2020-04" db="EMBL/GenBank/DDBJ databases">
        <authorList>
            <person name="Hitch T.C.A."/>
            <person name="Wylensek D."/>
            <person name="Clavel T."/>
        </authorList>
    </citation>
    <scope>NUCLEOTIDE SEQUENCE [LARGE SCALE GENOMIC DNA]</scope>
    <source>
        <strain evidence="1 2">WB01_NA02</strain>
    </source>
</reference>
<name>A0A1S8NWJ8_CLOBE</name>
<proteinExistence type="predicted"/>
<dbReference type="AlphaFoldDB" id="A0A1S8NWJ8"/>
<sequence length="89" mass="10508">MNIELILQLVKEELGIKSGIRDNYITAIIKGITKELEDEKGLILEYENFYHLLFIVDYVAWSYRNKDHAAMPRHLQYRLHNLIIHVGRG</sequence>
<accession>A0A1S8NWJ8</accession>
<organism evidence="1 2">
    <name type="scientific">Clostridium beijerinckii</name>
    <name type="common">Clostridium MP</name>
    <dbReference type="NCBI Taxonomy" id="1520"/>
    <lineage>
        <taxon>Bacteria</taxon>
        <taxon>Bacillati</taxon>
        <taxon>Bacillota</taxon>
        <taxon>Clostridia</taxon>
        <taxon>Eubacteriales</taxon>
        <taxon>Clostridiaceae</taxon>
        <taxon>Clostridium</taxon>
    </lineage>
</organism>
<protein>
    <recommendedName>
        <fullName evidence="3">Phage gp6-like head-tail connector protein</fullName>
    </recommendedName>
</protein>
<dbReference type="EMBL" id="JABAGD010000036">
    <property type="protein sequence ID" value="NMF06535.1"/>
    <property type="molecule type" value="Genomic_DNA"/>
</dbReference>
<evidence type="ECO:0008006" key="3">
    <source>
        <dbReference type="Google" id="ProtNLM"/>
    </source>
</evidence>
<evidence type="ECO:0000313" key="1">
    <source>
        <dbReference type="EMBL" id="NMF06535.1"/>
    </source>
</evidence>